<protein>
    <submittedName>
        <fullName evidence="2">Uncharacterized protein</fullName>
    </submittedName>
</protein>
<feature type="region of interest" description="Disordered" evidence="1">
    <location>
        <begin position="66"/>
        <end position="86"/>
    </location>
</feature>
<sequence length="346" mass="37974">MHSGPLAETGASVASIMEVSAEGPQKEEEFFIPPAQPGGLLEPSDFAVKCAQLWLEHFGRRFRQTYRAKNPEAPRSQGSQDAKHRPGTLASIAAGQGAATAAIVSAAKRAGSRREALDEEDGLANFEKRTADVIVLHRLSDIDTVCHDQLVLGPALALVHCYGLGKILTDKQDMVAFMDKPAAAQEHPMLCFAASARSKLLGIQLHSELPQLLACIRCRFFHEALQDSPAKTLTFPNFWVESAKKAMAWARRDQVLQVGGAPSESEKAVKHRLRTATEQFKTAIGCTNYVILQLQTKDNVADAISRGDLLLEELGEEGDTVYVVSSWFSLFQEMPFQNKSKWMLTI</sequence>
<accession>A0A812TS68</accession>
<evidence type="ECO:0000313" key="3">
    <source>
        <dbReference type="Proteomes" id="UP000601435"/>
    </source>
</evidence>
<gene>
    <name evidence="2" type="ORF">SNEC2469_LOCUS15410</name>
</gene>
<dbReference type="AlphaFoldDB" id="A0A812TS68"/>
<evidence type="ECO:0000313" key="2">
    <source>
        <dbReference type="EMBL" id="CAE7535870.1"/>
    </source>
</evidence>
<dbReference type="Proteomes" id="UP000601435">
    <property type="component" value="Unassembled WGS sequence"/>
</dbReference>
<dbReference type="OrthoDB" id="419794at2759"/>
<proteinExistence type="predicted"/>
<keyword evidence="3" id="KW-1185">Reference proteome</keyword>
<dbReference type="EMBL" id="CAJNJA010025003">
    <property type="protein sequence ID" value="CAE7535870.1"/>
    <property type="molecule type" value="Genomic_DNA"/>
</dbReference>
<feature type="non-terminal residue" evidence="2">
    <location>
        <position position="1"/>
    </location>
</feature>
<reference evidence="2" key="1">
    <citation type="submission" date="2021-02" db="EMBL/GenBank/DDBJ databases">
        <authorList>
            <person name="Dougan E. K."/>
            <person name="Rhodes N."/>
            <person name="Thang M."/>
            <person name="Chan C."/>
        </authorList>
    </citation>
    <scope>NUCLEOTIDE SEQUENCE</scope>
</reference>
<organism evidence="2 3">
    <name type="scientific">Symbiodinium necroappetens</name>
    <dbReference type="NCBI Taxonomy" id="1628268"/>
    <lineage>
        <taxon>Eukaryota</taxon>
        <taxon>Sar</taxon>
        <taxon>Alveolata</taxon>
        <taxon>Dinophyceae</taxon>
        <taxon>Suessiales</taxon>
        <taxon>Symbiodiniaceae</taxon>
        <taxon>Symbiodinium</taxon>
    </lineage>
</organism>
<feature type="non-terminal residue" evidence="2">
    <location>
        <position position="346"/>
    </location>
</feature>
<evidence type="ECO:0000256" key="1">
    <source>
        <dbReference type="SAM" id="MobiDB-lite"/>
    </source>
</evidence>
<comment type="caution">
    <text evidence="2">The sequence shown here is derived from an EMBL/GenBank/DDBJ whole genome shotgun (WGS) entry which is preliminary data.</text>
</comment>
<name>A0A812TS68_9DINO</name>